<evidence type="ECO:0000313" key="4">
    <source>
        <dbReference type="Proteomes" id="UP000631114"/>
    </source>
</evidence>
<dbReference type="InterPro" id="IPR015679">
    <property type="entry name" value="PLipase_D_fam"/>
</dbReference>
<keyword evidence="4" id="KW-1185">Reference proteome</keyword>
<sequence>MPVEELLNGEEVDRWLDILDDDKNPVKGGARIHVKLQYFDVSKDRNWSSGIRVKSFLGFLTHSSLRDMDAELPCWSVYTEISLVRDSRRPKPGGDITIGELLKKKANNGGSIVQDLQISTMFTHHQKIVVVDGDMPTEGSQQRRIVSFVGAVEEAGWEGPPLVQLRDLADSIIPPSPVMFQEDRGNMECSVIRSIDGGAAFGFLRLLRTS</sequence>
<gene>
    <name evidence="3" type="ORF">IFM89_003651</name>
</gene>
<reference evidence="3 4" key="1">
    <citation type="submission" date="2020-10" db="EMBL/GenBank/DDBJ databases">
        <title>The Coptis chinensis genome and diversification of protoberbering-type alkaloids.</title>
        <authorList>
            <person name="Wang B."/>
            <person name="Shu S."/>
            <person name="Song C."/>
            <person name="Liu Y."/>
        </authorList>
    </citation>
    <scope>NUCLEOTIDE SEQUENCE [LARGE SCALE GENOMIC DNA]</scope>
    <source>
        <strain evidence="3">HL-2020</strain>
        <tissue evidence="3">Leaf</tissue>
    </source>
</reference>
<organism evidence="3 4">
    <name type="scientific">Coptis chinensis</name>
    <dbReference type="NCBI Taxonomy" id="261450"/>
    <lineage>
        <taxon>Eukaryota</taxon>
        <taxon>Viridiplantae</taxon>
        <taxon>Streptophyta</taxon>
        <taxon>Embryophyta</taxon>
        <taxon>Tracheophyta</taxon>
        <taxon>Spermatophyta</taxon>
        <taxon>Magnoliopsida</taxon>
        <taxon>Ranunculales</taxon>
        <taxon>Ranunculaceae</taxon>
        <taxon>Coptidoideae</taxon>
        <taxon>Coptis</taxon>
    </lineage>
</organism>
<evidence type="ECO:0000313" key="3">
    <source>
        <dbReference type="EMBL" id="KAF9600104.1"/>
    </source>
</evidence>
<proteinExistence type="predicted"/>
<dbReference type="GO" id="GO:0009395">
    <property type="term" value="P:phospholipid catabolic process"/>
    <property type="evidence" value="ECO:0007669"/>
    <property type="project" value="TreeGrafter"/>
</dbReference>
<protein>
    <submittedName>
        <fullName evidence="3">Uncharacterized protein</fullName>
    </submittedName>
</protein>
<dbReference type="PANTHER" id="PTHR18896">
    <property type="entry name" value="PHOSPHOLIPASE D"/>
    <property type="match status" value="1"/>
</dbReference>
<evidence type="ECO:0000256" key="2">
    <source>
        <dbReference type="ARBA" id="ARBA00023098"/>
    </source>
</evidence>
<name>A0A835HIJ0_9MAGN</name>
<evidence type="ECO:0000256" key="1">
    <source>
        <dbReference type="ARBA" id="ARBA00022737"/>
    </source>
</evidence>
<dbReference type="GO" id="GO:0004630">
    <property type="term" value="F:phospholipase D activity"/>
    <property type="evidence" value="ECO:0007669"/>
    <property type="project" value="TreeGrafter"/>
</dbReference>
<dbReference type="EMBL" id="JADFTS010000006">
    <property type="protein sequence ID" value="KAF9600104.1"/>
    <property type="molecule type" value="Genomic_DNA"/>
</dbReference>
<keyword evidence="2" id="KW-0443">Lipid metabolism</keyword>
<keyword evidence="1" id="KW-0677">Repeat</keyword>
<dbReference type="PANTHER" id="PTHR18896:SF115">
    <property type="entry name" value="PHOSPHOLIPASE D ALPHA 1"/>
    <property type="match status" value="1"/>
</dbReference>
<dbReference type="GO" id="GO:0005886">
    <property type="term" value="C:plasma membrane"/>
    <property type="evidence" value="ECO:0007669"/>
    <property type="project" value="TreeGrafter"/>
</dbReference>
<dbReference type="Proteomes" id="UP000631114">
    <property type="component" value="Unassembled WGS sequence"/>
</dbReference>
<dbReference type="OrthoDB" id="1601980at2759"/>
<accession>A0A835HIJ0</accession>
<dbReference type="AlphaFoldDB" id="A0A835HIJ0"/>
<comment type="caution">
    <text evidence="3">The sequence shown here is derived from an EMBL/GenBank/DDBJ whole genome shotgun (WGS) entry which is preliminary data.</text>
</comment>